<evidence type="ECO:0000256" key="1">
    <source>
        <dbReference type="ARBA" id="ARBA00022737"/>
    </source>
</evidence>
<dbReference type="PANTHER" id="PTHR24193">
    <property type="entry name" value="ANKYRIN REPEAT PROTEIN"/>
    <property type="match status" value="1"/>
</dbReference>
<dbReference type="GO" id="GO:0045944">
    <property type="term" value="P:positive regulation of transcription by RNA polymerase II"/>
    <property type="evidence" value="ECO:0007669"/>
    <property type="project" value="TreeGrafter"/>
</dbReference>
<dbReference type="Proteomes" id="UP000596276">
    <property type="component" value="Chromosome 8"/>
</dbReference>
<reference evidence="6" key="1">
    <citation type="journal article" date="2021" name="G3 (Bethesda)">
        <title>Chromosome assembled and annotated genome sequence of Aspergillus flavus NRRL 3357.</title>
        <authorList>
            <person name="Skerker J.M."/>
            <person name="Pianalto K.M."/>
            <person name="Mondo S.J."/>
            <person name="Yang K."/>
            <person name="Arkin A.P."/>
            <person name="Keller N.P."/>
            <person name="Grigoriev I.V."/>
            <person name="Louise Glass N.L."/>
        </authorList>
    </citation>
    <scope>NUCLEOTIDE SEQUENCE [LARGE SCALE GENOMIC DNA]</scope>
    <source>
        <strain evidence="6">ATCC 200026 / FGSC A1120 / IAM 13836 / NRRL 3357 / JCM 12722 / SRRC 167</strain>
    </source>
</reference>
<evidence type="ECO:0000256" key="2">
    <source>
        <dbReference type="ARBA" id="ARBA00023043"/>
    </source>
</evidence>
<dbReference type="Pfam" id="PF12796">
    <property type="entry name" value="Ank_2"/>
    <property type="match status" value="1"/>
</dbReference>
<keyword evidence="6" id="KW-1185">Reference proteome</keyword>
<dbReference type="GO" id="GO:0005634">
    <property type="term" value="C:nucleus"/>
    <property type="evidence" value="ECO:0007669"/>
    <property type="project" value="TreeGrafter"/>
</dbReference>
<feature type="domain" description="F-box" evidence="4">
    <location>
        <begin position="1"/>
        <end position="46"/>
    </location>
</feature>
<feature type="repeat" description="ANK" evidence="3">
    <location>
        <begin position="197"/>
        <end position="223"/>
    </location>
</feature>
<dbReference type="GO" id="GO:0000976">
    <property type="term" value="F:transcription cis-regulatory region binding"/>
    <property type="evidence" value="ECO:0007669"/>
    <property type="project" value="TreeGrafter"/>
</dbReference>
<name>A0A7U2N0P0_ASPFN</name>
<dbReference type="VEuPathDB" id="FungiDB:F9C07_2206411"/>
<dbReference type="InterPro" id="IPR002110">
    <property type="entry name" value="Ankyrin_rpt"/>
</dbReference>
<protein>
    <submittedName>
        <fullName evidence="5">Ankyrin repeat protein</fullName>
    </submittedName>
</protein>
<dbReference type="PROSITE" id="PS50297">
    <property type="entry name" value="ANK_REP_REGION"/>
    <property type="match status" value="2"/>
</dbReference>
<feature type="repeat" description="ANK" evidence="3">
    <location>
        <begin position="97"/>
        <end position="123"/>
    </location>
</feature>
<dbReference type="Gene3D" id="1.25.40.20">
    <property type="entry name" value="Ankyrin repeat-containing domain"/>
    <property type="match status" value="1"/>
</dbReference>
<organism evidence="5 6">
    <name type="scientific">Aspergillus flavus (strain ATCC 200026 / FGSC A1120 / IAM 13836 / NRRL 3357 / JCM 12722 / SRRC 167)</name>
    <dbReference type="NCBI Taxonomy" id="332952"/>
    <lineage>
        <taxon>Eukaryota</taxon>
        <taxon>Fungi</taxon>
        <taxon>Dikarya</taxon>
        <taxon>Ascomycota</taxon>
        <taxon>Pezizomycotina</taxon>
        <taxon>Eurotiomycetes</taxon>
        <taxon>Eurotiomycetidae</taxon>
        <taxon>Eurotiales</taxon>
        <taxon>Aspergillaceae</taxon>
        <taxon>Aspergillus</taxon>
        <taxon>Aspergillus subgen. Circumdati</taxon>
    </lineage>
</organism>
<evidence type="ECO:0000259" key="4">
    <source>
        <dbReference type="PROSITE" id="PS50181"/>
    </source>
</evidence>
<dbReference type="InterPro" id="IPR050663">
    <property type="entry name" value="Ankyrin-SOCS_Box"/>
</dbReference>
<dbReference type="PROSITE" id="PS50181">
    <property type="entry name" value="FBOX"/>
    <property type="match status" value="1"/>
</dbReference>
<dbReference type="PANTHER" id="PTHR24193:SF121">
    <property type="entry name" value="ADA2A-CONTAINING COMPLEX COMPONENT 3, ISOFORM D"/>
    <property type="match status" value="1"/>
</dbReference>
<dbReference type="PROSITE" id="PS50088">
    <property type="entry name" value="ANK_REPEAT"/>
    <property type="match status" value="2"/>
</dbReference>
<dbReference type="InterPro" id="IPR036770">
    <property type="entry name" value="Ankyrin_rpt-contain_sf"/>
</dbReference>
<sequence length="329" mass="36510">MSLMSLPTELLSQMAEYVTSLQSLASLASVNHRLYAIFNPLLYRRDARSTHSLATDWAAKKGDMRVLKRALENGAEIAAKIQFLLSRGSDPNMRDSENLSVLSLAVIRGNLRIVKILLSAGANQFWHVDTENYPLQIAAYLGNKEIFDLLLHHDPQGLRETYHLWGSLESALQGRTHHLIRSLLECKINLNGFFAGSPYTPLSFAVESGDSDTVKPLLDNGANPSFPIKAVTRGHEAMVQLLIKGSDRVTRTRALSLSMEQVDSCISRILLAHGCAAEFEDRDYLDYPCYDRPGHDNSLIALIVRAINAGNVDMVRPLVKQRGASVNAW</sequence>
<dbReference type="EMBL" id="CP044616">
    <property type="protein sequence ID" value="QRD93346.1"/>
    <property type="molecule type" value="Genomic_DNA"/>
</dbReference>
<accession>A0A7U2N0P0</accession>
<dbReference type="AlphaFoldDB" id="A0A7U2N0P0"/>
<dbReference type="Pfam" id="PF00023">
    <property type="entry name" value="Ank"/>
    <property type="match status" value="1"/>
</dbReference>
<keyword evidence="2 3" id="KW-0040">ANK repeat</keyword>
<keyword evidence="1" id="KW-0677">Repeat</keyword>
<evidence type="ECO:0000313" key="5">
    <source>
        <dbReference type="EMBL" id="QRD93346.1"/>
    </source>
</evidence>
<evidence type="ECO:0000313" key="6">
    <source>
        <dbReference type="Proteomes" id="UP000596276"/>
    </source>
</evidence>
<proteinExistence type="predicted"/>
<dbReference type="SUPFAM" id="SSF48403">
    <property type="entry name" value="Ankyrin repeat"/>
    <property type="match status" value="1"/>
</dbReference>
<evidence type="ECO:0000256" key="3">
    <source>
        <dbReference type="PROSITE-ProRule" id="PRU00023"/>
    </source>
</evidence>
<dbReference type="SMART" id="SM00248">
    <property type="entry name" value="ANK"/>
    <property type="match status" value="5"/>
</dbReference>
<dbReference type="InterPro" id="IPR001810">
    <property type="entry name" value="F-box_dom"/>
</dbReference>
<gene>
    <name evidence="5" type="ORF">F9C07_2206411</name>
</gene>